<proteinExistence type="predicted"/>
<reference evidence="1 2" key="1">
    <citation type="submission" date="2018-11" db="EMBL/GenBank/DDBJ databases">
        <title>Genomic analyses of the natural microbiome of Caenorhabditis elegans.</title>
        <authorList>
            <person name="Samuel B."/>
        </authorList>
    </citation>
    <scope>NUCLEOTIDE SEQUENCE [LARGE SCALE GENOMIC DNA]</scope>
    <source>
        <strain evidence="1 2">BIGb0473</strain>
    </source>
</reference>
<dbReference type="AlphaFoldDB" id="A0A9X8EIK9"/>
<dbReference type="Proteomes" id="UP000269115">
    <property type="component" value="Unassembled WGS sequence"/>
</dbReference>
<accession>A0A9X8EIK9</accession>
<comment type="caution">
    <text evidence="1">The sequence shown here is derived from an EMBL/GenBank/DDBJ whole genome shotgun (WGS) entry which is preliminary data.</text>
</comment>
<organism evidence="1 2">
    <name type="scientific">Pseudomonas putida</name>
    <name type="common">Arthrobacter siderocapsulatus</name>
    <dbReference type="NCBI Taxonomy" id="303"/>
    <lineage>
        <taxon>Bacteria</taxon>
        <taxon>Pseudomonadati</taxon>
        <taxon>Pseudomonadota</taxon>
        <taxon>Gammaproteobacteria</taxon>
        <taxon>Pseudomonadales</taxon>
        <taxon>Pseudomonadaceae</taxon>
        <taxon>Pseudomonas</taxon>
    </lineage>
</organism>
<evidence type="ECO:0000313" key="1">
    <source>
        <dbReference type="EMBL" id="ROQ51838.1"/>
    </source>
</evidence>
<dbReference type="EMBL" id="RJUR01000012">
    <property type="protein sequence ID" value="ROQ51838.1"/>
    <property type="molecule type" value="Genomic_DNA"/>
</dbReference>
<gene>
    <name evidence="1" type="ORF">EDF85_2311</name>
</gene>
<name>A0A9X8EIK9_PSEPU</name>
<evidence type="ECO:0000313" key="2">
    <source>
        <dbReference type="Proteomes" id="UP000269115"/>
    </source>
</evidence>
<protein>
    <submittedName>
        <fullName evidence="1">Uncharacterized protein</fullName>
    </submittedName>
</protein>
<sequence>MRALRLQQRLATPHYSPLQDVLGIGSTASWLHTR</sequence>